<evidence type="ECO:0000256" key="2">
    <source>
        <dbReference type="ARBA" id="ARBA00022737"/>
    </source>
</evidence>
<dbReference type="RefSeq" id="WP_275278853.1">
    <property type="nucleotide sequence ID" value="NZ_CP119108.1"/>
</dbReference>
<dbReference type="SMART" id="SM00382">
    <property type="entry name" value="AAA"/>
    <property type="match status" value="2"/>
</dbReference>
<proteinExistence type="predicted"/>
<evidence type="ECO:0000256" key="3">
    <source>
        <dbReference type="ARBA" id="ARBA00022741"/>
    </source>
</evidence>
<sequence length="509" mass="55145">MTSEDVPVLEASGIRVQYAGQVALDDVRLRLFPGEVHSIMGENGAGKSTLIKALTGVLAPDDGEIRLRGTPVSFAGPGDAARHGVSAVYQEIELLPNLSVAENIMLGAEPRRFGGIDWKRTRHEAAKALNRLGIRLDVASPLRRHPPAVQQLVAIARAVRAEPTVLVLDEPTSSLDQDEVAELFRVVRTLRKAGVAIVFISHFLEQVYEIADRITVLRNGRLVGEYLTTDLLRIELVEKMLGRTVSSLGQIAERASQIEPAVDAAPVLDARGVGRSRAIAPFDLRIDEGEVIGFAGLLGSGRTDAARILSGVDRADTGSIDVEGRRVALTSPRRAIRRGVVYSSEDRKSEGIIGDLTVRENILIGLQADNGWFRPLSRARQTELAESYIDALHIVPADPEAKAGTLSGGNQQKVLLARWLALAPRLLILDEPTRGIDVGAKVDVQRLVVSFAENGMSVVFISGELDEVLRLSDRIVVLRDREVVAVLENADMSDEQLLALIAQGSENDD</sequence>
<gene>
    <name evidence="6" type="ORF">PU630_02880</name>
</gene>
<accession>A0ABY8BZE1</accession>
<dbReference type="PANTHER" id="PTHR43790">
    <property type="entry name" value="CARBOHYDRATE TRANSPORT ATP-BINDING PROTEIN MG119-RELATED"/>
    <property type="match status" value="1"/>
</dbReference>
<dbReference type="InterPro" id="IPR050107">
    <property type="entry name" value="ABC_carbohydrate_import_ATPase"/>
</dbReference>
<dbReference type="CDD" id="cd03215">
    <property type="entry name" value="ABC_Carb_Monos_II"/>
    <property type="match status" value="1"/>
</dbReference>
<dbReference type="InterPro" id="IPR003593">
    <property type="entry name" value="AAA+_ATPase"/>
</dbReference>
<organism evidence="6 7">
    <name type="scientific">Microbacterium horticulturae</name>
    <dbReference type="NCBI Taxonomy" id="3028316"/>
    <lineage>
        <taxon>Bacteria</taxon>
        <taxon>Bacillati</taxon>
        <taxon>Actinomycetota</taxon>
        <taxon>Actinomycetes</taxon>
        <taxon>Micrococcales</taxon>
        <taxon>Microbacteriaceae</taxon>
        <taxon>Microbacterium</taxon>
    </lineage>
</organism>
<evidence type="ECO:0000256" key="1">
    <source>
        <dbReference type="ARBA" id="ARBA00022448"/>
    </source>
</evidence>
<keyword evidence="7" id="KW-1185">Reference proteome</keyword>
<evidence type="ECO:0000259" key="5">
    <source>
        <dbReference type="PROSITE" id="PS50893"/>
    </source>
</evidence>
<keyword evidence="2" id="KW-0677">Repeat</keyword>
<dbReference type="SUPFAM" id="SSF52540">
    <property type="entry name" value="P-loop containing nucleoside triphosphate hydrolases"/>
    <property type="match status" value="2"/>
</dbReference>
<dbReference type="Proteomes" id="UP001214553">
    <property type="component" value="Chromosome"/>
</dbReference>
<dbReference type="PROSITE" id="PS00211">
    <property type="entry name" value="ABC_TRANSPORTER_1"/>
    <property type="match status" value="1"/>
</dbReference>
<keyword evidence="4 6" id="KW-0067">ATP-binding</keyword>
<evidence type="ECO:0000313" key="6">
    <source>
        <dbReference type="EMBL" id="WEG09529.1"/>
    </source>
</evidence>
<dbReference type="Gene3D" id="3.40.50.300">
    <property type="entry name" value="P-loop containing nucleotide triphosphate hydrolases"/>
    <property type="match status" value="2"/>
</dbReference>
<feature type="domain" description="ABC transporter" evidence="5">
    <location>
        <begin position="9"/>
        <end position="244"/>
    </location>
</feature>
<evidence type="ECO:0000256" key="4">
    <source>
        <dbReference type="ARBA" id="ARBA00022840"/>
    </source>
</evidence>
<dbReference type="PANTHER" id="PTHR43790:SF9">
    <property type="entry name" value="GALACTOFURANOSE TRANSPORTER ATP-BINDING PROTEIN YTFR"/>
    <property type="match status" value="1"/>
</dbReference>
<dbReference type="CDD" id="cd03216">
    <property type="entry name" value="ABC_Carb_Monos_I"/>
    <property type="match status" value="1"/>
</dbReference>
<evidence type="ECO:0000313" key="7">
    <source>
        <dbReference type="Proteomes" id="UP001214553"/>
    </source>
</evidence>
<feature type="domain" description="ABC transporter" evidence="5">
    <location>
        <begin position="262"/>
        <end position="505"/>
    </location>
</feature>
<dbReference type="EMBL" id="CP119108">
    <property type="protein sequence ID" value="WEG09529.1"/>
    <property type="molecule type" value="Genomic_DNA"/>
</dbReference>
<dbReference type="InterPro" id="IPR017871">
    <property type="entry name" value="ABC_transporter-like_CS"/>
</dbReference>
<protein>
    <submittedName>
        <fullName evidence="6">Sugar ABC transporter ATP-binding protein</fullName>
    </submittedName>
</protein>
<dbReference type="Pfam" id="PF00005">
    <property type="entry name" value="ABC_tran"/>
    <property type="match status" value="2"/>
</dbReference>
<keyword evidence="1" id="KW-0813">Transport</keyword>
<dbReference type="InterPro" id="IPR003439">
    <property type="entry name" value="ABC_transporter-like_ATP-bd"/>
</dbReference>
<name>A0ABY8BZE1_9MICO</name>
<dbReference type="GO" id="GO:0005524">
    <property type="term" value="F:ATP binding"/>
    <property type="evidence" value="ECO:0007669"/>
    <property type="project" value="UniProtKB-KW"/>
</dbReference>
<reference evidence="6 7" key="1">
    <citation type="submission" date="2023-03" db="EMBL/GenBank/DDBJ databases">
        <title>Genome sequence of Microbacterium sp. KACC 23027.</title>
        <authorList>
            <person name="Kim S."/>
            <person name="Heo J."/>
            <person name="Kwon S.-W."/>
        </authorList>
    </citation>
    <scope>NUCLEOTIDE SEQUENCE [LARGE SCALE GENOMIC DNA]</scope>
    <source>
        <strain evidence="6 7">KACC 23027</strain>
    </source>
</reference>
<keyword evidence="3" id="KW-0547">Nucleotide-binding</keyword>
<dbReference type="InterPro" id="IPR027417">
    <property type="entry name" value="P-loop_NTPase"/>
</dbReference>
<dbReference type="PROSITE" id="PS50893">
    <property type="entry name" value="ABC_TRANSPORTER_2"/>
    <property type="match status" value="2"/>
</dbReference>